<organism evidence="1 2">
    <name type="scientific">Pseudomonas fulva</name>
    <dbReference type="NCBI Taxonomy" id="47880"/>
    <lineage>
        <taxon>Bacteria</taxon>
        <taxon>Pseudomonadati</taxon>
        <taxon>Pseudomonadota</taxon>
        <taxon>Gammaproteobacteria</taxon>
        <taxon>Pseudomonadales</taxon>
        <taxon>Pseudomonadaceae</taxon>
        <taxon>Pseudomonas</taxon>
    </lineage>
</organism>
<comment type="caution">
    <text evidence="1">The sequence shown here is derived from an EMBL/GenBank/DDBJ whole genome shotgun (WGS) entry which is preliminary data.</text>
</comment>
<dbReference type="AlphaFoldDB" id="A0A0D0KTV5"/>
<evidence type="ECO:0000313" key="2">
    <source>
        <dbReference type="Proteomes" id="UP000032068"/>
    </source>
</evidence>
<gene>
    <name evidence="1" type="ORF">RU08_06490</name>
</gene>
<reference evidence="1 2" key="1">
    <citation type="submission" date="2014-12" db="EMBL/GenBank/DDBJ databases">
        <title>16Stimator: statistical estimation of ribosomal gene copy numbers from draft genome assemblies.</title>
        <authorList>
            <person name="Perisin M.A."/>
            <person name="Vetter M."/>
            <person name="Gilbert J.A."/>
            <person name="Bergelson J."/>
        </authorList>
    </citation>
    <scope>NUCLEOTIDE SEQUENCE [LARGE SCALE GENOMIC DNA]</scope>
    <source>
        <strain evidence="1 2">MEJ086</strain>
    </source>
</reference>
<proteinExistence type="predicted"/>
<protein>
    <submittedName>
        <fullName evidence="1">Uncharacterized protein</fullName>
    </submittedName>
</protein>
<evidence type="ECO:0000313" key="1">
    <source>
        <dbReference type="EMBL" id="KIQ03287.1"/>
    </source>
</evidence>
<sequence>MPFEMMELAFGGGAYVLESEAVKDKIRSILSNTELTQHNYDKIIERYEFGTKVFQTKVTMAYAVPASPPKTVHLDLDKMFSPERETPDYLKKLPKNLHPSRVIMECMKQKDAPATYKALYPDSELSSQEILSIYNNSLDLYFFASFGYDLKRKCLREAASKNDLLDVLHTIYLVDHDNVIVSNDAIFSTVLPDINTISVEQYRKLI</sequence>
<dbReference type="EMBL" id="JXQW01000013">
    <property type="protein sequence ID" value="KIQ03287.1"/>
    <property type="molecule type" value="Genomic_DNA"/>
</dbReference>
<dbReference type="Proteomes" id="UP000032068">
    <property type="component" value="Unassembled WGS sequence"/>
</dbReference>
<name>A0A0D0KTV5_9PSED</name>
<accession>A0A0D0KTV5</accession>